<dbReference type="InterPro" id="IPR011009">
    <property type="entry name" value="Kinase-like_dom_sf"/>
</dbReference>
<organism evidence="6 7">
    <name type="scientific">Rubroshorea leprosula</name>
    <dbReference type="NCBI Taxonomy" id="152421"/>
    <lineage>
        <taxon>Eukaryota</taxon>
        <taxon>Viridiplantae</taxon>
        <taxon>Streptophyta</taxon>
        <taxon>Embryophyta</taxon>
        <taxon>Tracheophyta</taxon>
        <taxon>Spermatophyta</taxon>
        <taxon>Magnoliopsida</taxon>
        <taxon>eudicotyledons</taxon>
        <taxon>Gunneridae</taxon>
        <taxon>Pentapetalae</taxon>
        <taxon>rosids</taxon>
        <taxon>malvids</taxon>
        <taxon>Malvales</taxon>
        <taxon>Dipterocarpaceae</taxon>
        <taxon>Rubroshorea</taxon>
    </lineage>
</organism>
<protein>
    <recommendedName>
        <fullName evidence="8">Serine-threonine/tyrosine-protein kinase catalytic domain-containing protein</fullName>
    </recommendedName>
</protein>
<dbReference type="AlphaFoldDB" id="A0AAV5MP93"/>
<dbReference type="Proteomes" id="UP001054252">
    <property type="component" value="Unassembled WGS sequence"/>
</dbReference>
<keyword evidence="7" id="KW-1185">Reference proteome</keyword>
<evidence type="ECO:0000256" key="5">
    <source>
        <dbReference type="ARBA" id="ARBA00022840"/>
    </source>
</evidence>
<keyword evidence="3" id="KW-0547">Nucleotide-binding</keyword>
<keyword evidence="1" id="KW-0723">Serine/threonine-protein kinase</keyword>
<gene>
    <name evidence="6" type="ORF">SLEP1_g57263</name>
</gene>
<evidence type="ECO:0000313" key="7">
    <source>
        <dbReference type="Proteomes" id="UP001054252"/>
    </source>
</evidence>
<dbReference type="EMBL" id="BPVZ01000378">
    <property type="protein sequence ID" value="GKV50561.1"/>
    <property type="molecule type" value="Genomic_DNA"/>
</dbReference>
<proteinExistence type="predicted"/>
<dbReference type="Gene3D" id="1.10.510.10">
    <property type="entry name" value="Transferase(Phosphotransferase) domain 1"/>
    <property type="match status" value="1"/>
</dbReference>
<dbReference type="SUPFAM" id="SSF56112">
    <property type="entry name" value="Protein kinase-like (PK-like)"/>
    <property type="match status" value="1"/>
</dbReference>
<dbReference type="PANTHER" id="PTHR27002">
    <property type="entry name" value="RECEPTOR-LIKE SERINE/THREONINE-PROTEIN KINASE SD1-8"/>
    <property type="match status" value="1"/>
</dbReference>
<keyword evidence="5" id="KW-0067">ATP-binding</keyword>
<name>A0AAV5MP93_9ROSI</name>
<keyword evidence="2" id="KW-0808">Transferase</keyword>
<evidence type="ECO:0000256" key="4">
    <source>
        <dbReference type="ARBA" id="ARBA00022777"/>
    </source>
</evidence>
<keyword evidence="4" id="KW-0418">Kinase</keyword>
<evidence type="ECO:0000256" key="3">
    <source>
        <dbReference type="ARBA" id="ARBA00022741"/>
    </source>
</evidence>
<dbReference type="PANTHER" id="PTHR27002:SF616">
    <property type="entry name" value="RECEPTOR-LIKE SERINE_THREONINE-PROTEIN KINASE"/>
    <property type="match status" value="1"/>
</dbReference>
<dbReference type="GO" id="GO:0005524">
    <property type="term" value="F:ATP binding"/>
    <property type="evidence" value="ECO:0007669"/>
    <property type="project" value="UniProtKB-KW"/>
</dbReference>
<comment type="caution">
    <text evidence="6">The sequence shown here is derived from an EMBL/GenBank/DDBJ whole genome shotgun (WGS) entry which is preliminary data.</text>
</comment>
<dbReference type="GO" id="GO:0004674">
    <property type="term" value="F:protein serine/threonine kinase activity"/>
    <property type="evidence" value="ECO:0007669"/>
    <property type="project" value="UniProtKB-KW"/>
</dbReference>
<accession>A0AAV5MP93</accession>
<reference evidence="6 7" key="1">
    <citation type="journal article" date="2021" name="Commun. Biol.">
        <title>The genome of Shorea leprosula (Dipterocarpaceae) highlights the ecological relevance of drought in aseasonal tropical rainforests.</title>
        <authorList>
            <person name="Ng K.K.S."/>
            <person name="Kobayashi M.J."/>
            <person name="Fawcett J.A."/>
            <person name="Hatakeyama M."/>
            <person name="Paape T."/>
            <person name="Ng C.H."/>
            <person name="Ang C.C."/>
            <person name="Tnah L.H."/>
            <person name="Lee C.T."/>
            <person name="Nishiyama T."/>
            <person name="Sese J."/>
            <person name="O'Brien M.J."/>
            <person name="Copetti D."/>
            <person name="Mohd Noor M.I."/>
            <person name="Ong R.C."/>
            <person name="Putra M."/>
            <person name="Sireger I.Z."/>
            <person name="Indrioko S."/>
            <person name="Kosugi Y."/>
            <person name="Izuno A."/>
            <person name="Isagi Y."/>
            <person name="Lee S.L."/>
            <person name="Shimizu K.K."/>
        </authorList>
    </citation>
    <scope>NUCLEOTIDE SEQUENCE [LARGE SCALE GENOMIC DNA]</scope>
    <source>
        <strain evidence="6">214</strain>
    </source>
</reference>
<evidence type="ECO:0000256" key="2">
    <source>
        <dbReference type="ARBA" id="ARBA00022679"/>
    </source>
</evidence>
<evidence type="ECO:0000256" key="1">
    <source>
        <dbReference type="ARBA" id="ARBA00022527"/>
    </source>
</evidence>
<evidence type="ECO:0008006" key="8">
    <source>
        <dbReference type="Google" id="ProtNLM"/>
    </source>
</evidence>
<dbReference type="GO" id="GO:0005886">
    <property type="term" value="C:plasma membrane"/>
    <property type="evidence" value="ECO:0007669"/>
    <property type="project" value="TreeGrafter"/>
</dbReference>
<evidence type="ECO:0000313" key="6">
    <source>
        <dbReference type="EMBL" id="GKV50561.1"/>
    </source>
</evidence>
<sequence length="110" mass="12648">MAPKYAIYGQFSVKSDVYSFSVPLLEMISGKKNRGFNHLKHGLNLVGHAWRLWKEGNPLELIDSFLQESCTLSEVLRCIHISLLCVQKHLEDRLRMLYVVLMLSSEIALE</sequence>